<dbReference type="AlphaFoldDB" id="A0A812GUF2"/>
<feature type="region of interest" description="Disordered" evidence="1">
    <location>
        <begin position="118"/>
        <end position="139"/>
    </location>
</feature>
<comment type="caution">
    <text evidence="2">The sequence shown here is derived from an EMBL/GenBank/DDBJ whole genome shotgun (WGS) entry which is preliminary data.</text>
</comment>
<proteinExistence type="predicted"/>
<evidence type="ECO:0000313" key="3">
    <source>
        <dbReference type="Proteomes" id="UP000604046"/>
    </source>
</evidence>
<dbReference type="EMBL" id="CAJNDS010000044">
    <property type="protein sequence ID" value="CAE6931788.1"/>
    <property type="molecule type" value="Genomic_DNA"/>
</dbReference>
<reference evidence="2" key="1">
    <citation type="submission" date="2021-02" db="EMBL/GenBank/DDBJ databases">
        <authorList>
            <person name="Dougan E. K."/>
            <person name="Rhodes N."/>
            <person name="Thang M."/>
            <person name="Chan C."/>
        </authorList>
    </citation>
    <scope>NUCLEOTIDE SEQUENCE</scope>
</reference>
<sequence length="423" mass="48014">MATDATAQRLLQQFLCEEHDEAWLRWKDLPEDTMATSSSGDSQSFDQSFEGLQPQLTSLTSLDTLLQKVYERQEQSSGAIAARIASLERQICKLQVQYEVAGAKMQSKVKRKRFLTSCSTSPNTKKKKQKVQDALSPRPCIDDPARRNLDCEFFNVADKENADDQQAASCTATASRDGPLSPLSPVSPSVWDVLSGVFGWREAPEQRCDQKDPERGERGVEDCEAELSMRGAVPEQAGYEPAQIEVSESDKLDWAHLSYVKMHIWKFLPAVEICQGRAVSCTFAKPKELIDHFKHVADLSRRDALLAHTVSLHEKARDRGVQWFGEAHEDPLLSVRLDSAMLERRDSFRCLMNLGSLWFEHAPFSMLELLWRLARHTLKQQGEEFDDEYFYTRSAAAVSLNRLLLHTPGFHRWLAQHRDTNSA</sequence>
<evidence type="ECO:0000256" key="1">
    <source>
        <dbReference type="SAM" id="MobiDB-lite"/>
    </source>
</evidence>
<gene>
    <name evidence="2" type="ORF">SNAT2548_LOCUS869</name>
</gene>
<accession>A0A812GUF2</accession>
<protein>
    <submittedName>
        <fullName evidence="2">Uncharacterized protein</fullName>
    </submittedName>
</protein>
<evidence type="ECO:0000313" key="2">
    <source>
        <dbReference type="EMBL" id="CAE6931788.1"/>
    </source>
</evidence>
<keyword evidence="3" id="KW-1185">Reference proteome</keyword>
<name>A0A812GUF2_9DINO</name>
<organism evidence="2 3">
    <name type="scientific">Symbiodinium natans</name>
    <dbReference type="NCBI Taxonomy" id="878477"/>
    <lineage>
        <taxon>Eukaryota</taxon>
        <taxon>Sar</taxon>
        <taxon>Alveolata</taxon>
        <taxon>Dinophyceae</taxon>
        <taxon>Suessiales</taxon>
        <taxon>Symbiodiniaceae</taxon>
        <taxon>Symbiodinium</taxon>
    </lineage>
</organism>
<dbReference type="Proteomes" id="UP000604046">
    <property type="component" value="Unassembled WGS sequence"/>
</dbReference>
<dbReference type="OrthoDB" id="414431at2759"/>